<proteinExistence type="predicted"/>
<protein>
    <submittedName>
        <fullName evidence="2">Uncharacterized protein</fullName>
    </submittedName>
</protein>
<feature type="transmembrane region" description="Helical" evidence="1">
    <location>
        <begin position="267"/>
        <end position="287"/>
    </location>
</feature>
<gene>
    <name evidence="2" type="ORF">Hsar01_00055</name>
</gene>
<dbReference type="PANTHER" id="PTHR43044:SF1">
    <property type="entry name" value="QUINOL:CYTOCHROME C OXIDOREDUCTASE QUINONE-BINDING SUBUNIT 2"/>
    <property type="match status" value="1"/>
</dbReference>
<evidence type="ECO:0000313" key="3">
    <source>
        <dbReference type="Proteomes" id="UP001476282"/>
    </source>
</evidence>
<dbReference type="RefSeq" id="WP_353565009.1">
    <property type="nucleotide sequence ID" value="NZ_BAABRI010000001.1"/>
</dbReference>
<dbReference type="Proteomes" id="UP001476282">
    <property type="component" value="Unassembled WGS sequence"/>
</dbReference>
<evidence type="ECO:0000256" key="1">
    <source>
        <dbReference type="SAM" id="Phobius"/>
    </source>
</evidence>
<feature type="transmembrane region" description="Helical" evidence="1">
    <location>
        <begin position="194"/>
        <end position="215"/>
    </location>
</feature>
<feature type="transmembrane region" description="Helical" evidence="1">
    <location>
        <begin position="127"/>
        <end position="149"/>
    </location>
</feature>
<evidence type="ECO:0000313" key="2">
    <source>
        <dbReference type="EMBL" id="GAA5480851.1"/>
    </source>
</evidence>
<feature type="transmembrane region" description="Helical" evidence="1">
    <location>
        <begin position="90"/>
        <end position="115"/>
    </location>
</feature>
<feature type="transmembrane region" description="Helical" evidence="1">
    <location>
        <begin position="235"/>
        <end position="255"/>
    </location>
</feature>
<feature type="transmembrane region" description="Helical" evidence="1">
    <location>
        <begin position="45"/>
        <end position="70"/>
    </location>
</feature>
<comment type="caution">
    <text evidence="2">The sequence shown here is derived from an EMBL/GenBank/DDBJ whole genome shotgun (WGS) entry which is preliminary data.</text>
</comment>
<name>A0ABP9UGR3_9BACT</name>
<reference evidence="2 3" key="1">
    <citation type="submission" date="2024-02" db="EMBL/GenBank/DDBJ databases">
        <title>Haloferula sargassicola NBRC 104335.</title>
        <authorList>
            <person name="Ichikawa N."/>
            <person name="Katano-Makiyama Y."/>
            <person name="Hidaka K."/>
        </authorList>
    </citation>
    <scope>NUCLEOTIDE SEQUENCE [LARGE SCALE GENOMIC DNA]</scope>
    <source>
        <strain evidence="2 3">NBRC 104335</strain>
    </source>
</reference>
<keyword evidence="3" id="KW-1185">Reference proteome</keyword>
<keyword evidence="1" id="KW-0472">Membrane</keyword>
<feature type="transmembrane region" description="Helical" evidence="1">
    <location>
        <begin position="293"/>
        <end position="313"/>
    </location>
</feature>
<sequence length="318" mass="34561">MAETLANAWLVAVLAGVHISAGALTMRFIHLTTGGRWGDRLRPSLTALAATLPVFLALLVPLFFVLPVLFPEWAGAEPEPGSILAKKSAYLSITPFIIRESIVLLVIAALAIVTVRADRRGTATPRLGVIGLLTLTLAMFPFAVDWIMALEPHWISTAFPAILMVAQAVAGYSAALVLDAVHRDPPEKSVARPLSNLLLALIVFWSYVVFAQFLIIWSGDQPHEIEWYRLRSTPFWTGVVITLALCHLALPFFLLIFTPFKLRPRRVAVLAGVLLGCQLLYLVWLVAPGAVHASAAALLYPVGITLTLAGLGWKTTHV</sequence>
<dbReference type="EMBL" id="BAABRI010000001">
    <property type="protein sequence ID" value="GAA5480851.1"/>
    <property type="molecule type" value="Genomic_DNA"/>
</dbReference>
<keyword evidence="1" id="KW-1133">Transmembrane helix</keyword>
<keyword evidence="1" id="KW-0812">Transmembrane</keyword>
<feature type="transmembrane region" description="Helical" evidence="1">
    <location>
        <begin position="161"/>
        <end position="182"/>
    </location>
</feature>
<organism evidence="2 3">
    <name type="scientific">Haloferula sargassicola</name>
    <dbReference type="NCBI Taxonomy" id="490096"/>
    <lineage>
        <taxon>Bacteria</taxon>
        <taxon>Pseudomonadati</taxon>
        <taxon>Verrucomicrobiota</taxon>
        <taxon>Verrucomicrobiia</taxon>
        <taxon>Verrucomicrobiales</taxon>
        <taxon>Verrucomicrobiaceae</taxon>
        <taxon>Haloferula</taxon>
    </lineage>
</organism>
<feature type="transmembrane region" description="Helical" evidence="1">
    <location>
        <begin position="6"/>
        <end position="24"/>
    </location>
</feature>
<accession>A0ABP9UGR3</accession>
<dbReference type="PANTHER" id="PTHR43044">
    <property type="match status" value="1"/>
</dbReference>